<sequence>MSASKRLTKVFETSKELLIDKNSKIVLMSDCHRGVGNWGDNFTNNQNLYFAALNYYYDNKFTYIELGDGDELWENRNMDKIIYTHSDAFWLISNLYRAKRFHMLYGNHDIEKKDLSFRRKYLQSYIDESQKKRVPLLPGIKIHEGLILTFKETNHKIFLIHGHQVDFLNYDIWKIARFLVRYLWRPIELLGIRNPTSASDSFSKKEKIEKKLSDWAQDQQHILIAGHTHRPVFPEPGKSLYFNDGSCVHPRCITGIEIENGNIVLVKWSIRTRTDRSLYVDRVILEGPVAIEKYFIEKLN</sequence>
<dbReference type="InterPro" id="IPR004843">
    <property type="entry name" value="Calcineurin-like_PHP"/>
</dbReference>
<dbReference type="Gene3D" id="3.60.21.10">
    <property type="match status" value="1"/>
</dbReference>
<dbReference type="InterPro" id="IPR029052">
    <property type="entry name" value="Metallo-depent_PP-like"/>
</dbReference>
<keyword evidence="2" id="KW-1185">Reference proteome</keyword>
<evidence type="ECO:0000313" key="1">
    <source>
        <dbReference type="EMBL" id="BCJ96430.1"/>
    </source>
</evidence>
<dbReference type="SUPFAM" id="SSF56300">
    <property type="entry name" value="Metallo-dependent phosphatases"/>
    <property type="match status" value="1"/>
</dbReference>
<protein>
    <submittedName>
        <fullName evidence="1">Uncharacterized protein</fullName>
    </submittedName>
</protein>
<dbReference type="EMBL" id="AP023367">
    <property type="protein sequence ID" value="BCJ96430.1"/>
    <property type="molecule type" value="Genomic_DNA"/>
</dbReference>
<organism evidence="1 2">
    <name type="scientific">Anaerocolumna cellulosilytica</name>
    <dbReference type="NCBI Taxonomy" id="433286"/>
    <lineage>
        <taxon>Bacteria</taxon>
        <taxon>Bacillati</taxon>
        <taxon>Bacillota</taxon>
        <taxon>Clostridia</taxon>
        <taxon>Lachnospirales</taxon>
        <taxon>Lachnospiraceae</taxon>
        <taxon>Anaerocolumna</taxon>
    </lineage>
</organism>
<dbReference type="KEGG" id="acel:acsn021_39990"/>
<proteinExistence type="predicted"/>
<name>A0A6S6RAC8_9FIRM</name>
<gene>
    <name evidence="1" type="ORF">acsn021_39990</name>
</gene>
<dbReference type="Pfam" id="PF00149">
    <property type="entry name" value="Metallophos"/>
    <property type="match status" value="1"/>
</dbReference>
<dbReference type="GO" id="GO:0016787">
    <property type="term" value="F:hydrolase activity"/>
    <property type="evidence" value="ECO:0007669"/>
    <property type="project" value="InterPro"/>
</dbReference>
<dbReference type="RefSeq" id="WP_184095451.1">
    <property type="nucleotide sequence ID" value="NZ_AP023367.1"/>
</dbReference>
<accession>A0A6S6RAC8</accession>
<evidence type="ECO:0000313" key="2">
    <source>
        <dbReference type="Proteomes" id="UP000515561"/>
    </source>
</evidence>
<dbReference type="Proteomes" id="UP000515561">
    <property type="component" value="Chromosome"/>
</dbReference>
<dbReference type="AlphaFoldDB" id="A0A6S6RAC8"/>
<reference evidence="1 2" key="1">
    <citation type="journal article" date="2016" name="Int. J. Syst. Evol. Microbiol.">
        <title>Descriptions of Anaerotaenia torta gen. nov., sp. nov. and Anaerocolumna cellulosilytica gen. nov., sp. nov. isolated from a methanogenic reactor of cattle waste.</title>
        <authorList>
            <person name="Uek A."/>
            <person name="Ohtaki Y."/>
            <person name="Kaku N."/>
            <person name="Ueki K."/>
        </authorList>
    </citation>
    <scope>NUCLEOTIDE SEQUENCE [LARGE SCALE GENOMIC DNA]</scope>
    <source>
        <strain evidence="1 2">SN021</strain>
    </source>
</reference>